<evidence type="ECO:0008006" key="3">
    <source>
        <dbReference type="Google" id="ProtNLM"/>
    </source>
</evidence>
<accession>A0ABT5X709</accession>
<dbReference type="RefSeq" id="WP_316966103.1">
    <property type="nucleotide sequence ID" value="NZ_JARFPK010000011.1"/>
</dbReference>
<reference evidence="1 2" key="1">
    <citation type="submission" date="2023-03" db="EMBL/GenBank/DDBJ databases">
        <title>WGS of Methanotrichaceae archaeon Mx.</title>
        <authorList>
            <person name="Sorokin D.Y."/>
            <person name="Merkel A.Y."/>
        </authorList>
    </citation>
    <scope>NUCLEOTIDE SEQUENCE [LARGE SCALE GENOMIC DNA]</scope>
    <source>
        <strain evidence="1 2">Mx</strain>
    </source>
</reference>
<comment type="caution">
    <text evidence="1">The sequence shown here is derived from an EMBL/GenBank/DDBJ whole genome shotgun (WGS) entry which is preliminary data.</text>
</comment>
<keyword evidence="2" id="KW-1185">Reference proteome</keyword>
<protein>
    <recommendedName>
        <fullName evidence="3">SCP2 domain-containing protein</fullName>
    </recommendedName>
</protein>
<evidence type="ECO:0000313" key="2">
    <source>
        <dbReference type="Proteomes" id="UP001220010"/>
    </source>
</evidence>
<evidence type="ECO:0000313" key="1">
    <source>
        <dbReference type="EMBL" id="MDF0590352.1"/>
    </source>
</evidence>
<gene>
    <name evidence="1" type="ORF">P0O15_04090</name>
</gene>
<organism evidence="1 2">
    <name type="scientific">Candidatus Methanocrinis natronophilus</name>
    <dbReference type="NCBI Taxonomy" id="3033396"/>
    <lineage>
        <taxon>Archaea</taxon>
        <taxon>Methanobacteriati</taxon>
        <taxon>Methanobacteriota</taxon>
        <taxon>Stenosarchaea group</taxon>
        <taxon>Methanomicrobia</taxon>
        <taxon>Methanotrichales</taxon>
        <taxon>Methanotrichaceae</taxon>
        <taxon>Methanocrinis</taxon>
    </lineage>
</organism>
<proteinExistence type="predicted"/>
<dbReference type="Proteomes" id="UP001220010">
    <property type="component" value="Unassembled WGS sequence"/>
</dbReference>
<dbReference type="EMBL" id="JARFPK010000011">
    <property type="protein sequence ID" value="MDF0590352.1"/>
    <property type="molecule type" value="Genomic_DNA"/>
</dbReference>
<sequence length="154" mass="16021">MMKLLVILAAAMAFASSAPAAAIGFEEIQHAAERYNLGVENAPSVVKALLGDERIEINISRADGTALYAGLETKNALVVKTVEGRVRDPTISVVGKEEAVKGILASDDPVAAFQQARNLGEISITGTTLSARLKVSAALASTPALRFFAGLLGK</sequence>
<name>A0ABT5X709_9EURY</name>